<evidence type="ECO:0000313" key="1">
    <source>
        <dbReference type="EMBL" id="RJE23801.1"/>
    </source>
</evidence>
<dbReference type="InterPro" id="IPR002347">
    <property type="entry name" value="SDR_fam"/>
</dbReference>
<evidence type="ECO:0000313" key="2">
    <source>
        <dbReference type="Proteomes" id="UP000266188"/>
    </source>
</evidence>
<dbReference type="EMBL" id="MVGC01000105">
    <property type="protein sequence ID" value="RJE23801.1"/>
    <property type="molecule type" value="Genomic_DNA"/>
</dbReference>
<dbReference type="Proteomes" id="UP000266188">
    <property type="component" value="Unassembled WGS sequence"/>
</dbReference>
<organism evidence="1 2">
    <name type="scientific">Aspergillus sclerotialis</name>
    <dbReference type="NCBI Taxonomy" id="2070753"/>
    <lineage>
        <taxon>Eukaryota</taxon>
        <taxon>Fungi</taxon>
        <taxon>Dikarya</taxon>
        <taxon>Ascomycota</taxon>
        <taxon>Pezizomycotina</taxon>
        <taxon>Eurotiomycetes</taxon>
        <taxon>Eurotiomycetidae</taxon>
        <taxon>Eurotiales</taxon>
        <taxon>Aspergillaceae</taxon>
        <taxon>Aspergillus</taxon>
        <taxon>Aspergillus subgen. Polypaecilum</taxon>
    </lineage>
</organism>
<keyword evidence="2" id="KW-1185">Reference proteome</keyword>
<dbReference type="SUPFAM" id="SSF51735">
    <property type="entry name" value="NAD(P)-binding Rossmann-fold domains"/>
    <property type="match status" value="1"/>
</dbReference>
<sequence>MFWDNNQNCPKRAEEIAAKYGAKTKSFQCNATNANAVKIAVDTVVKEFNDRLDVFIASAGIPELNVYG</sequence>
<gene>
    <name evidence="1" type="ORF">PHISCL_03886</name>
</gene>
<reference evidence="2" key="1">
    <citation type="submission" date="2017-02" db="EMBL/GenBank/DDBJ databases">
        <authorList>
            <person name="Tafer H."/>
            <person name="Lopandic K."/>
        </authorList>
    </citation>
    <scope>NUCLEOTIDE SEQUENCE [LARGE SCALE GENOMIC DNA]</scope>
    <source>
        <strain evidence="2">CBS 366.77</strain>
    </source>
</reference>
<name>A0A3A3A372_9EURO</name>
<accession>A0A3A3A372</accession>
<protein>
    <submittedName>
        <fullName evidence="1">Reductase</fullName>
    </submittedName>
</protein>
<dbReference type="Gene3D" id="3.40.50.720">
    <property type="entry name" value="NAD(P)-binding Rossmann-like Domain"/>
    <property type="match status" value="1"/>
</dbReference>
<comment type="caution">
    <text evidence="1">The sequence shown here is derived from an EMBL/GenBank/DDBJ whole genome shotgun (WGS) entry which is preliminary data.</text>
</comment>
<dbReference type="InterPro" id="IPR036291">
    <property type="entry name" value="NAD(P)-bd_dom_sf"/>
</dbReference>
<proteinExistence type="predicted"/>
<dbReference type="Pfam" id="PF13561">
    <property type="entry name" value="adh_short_C2"/>
    <property type="match status" value="1"/>
</dbReference>
<dbReference type="OrthoDB" id="1888931at2759"/>
<dbReference type="AlphaFoldDB" id="A0A3A3A372"/>
<dbReference type="STRING" id="2070753.A0A3A3A372"/>